<dbReference type="AlphaFoldDB" id="A0A7J6F8J5"/>
<accession>A0A7J6F8J5</accession>
<dbReference type="GO" id="GO:0006298">
    <property type="term" value="P:mismatch repair"/>
    <property type="evidence" value="ECO:0007669"/>
    <property type="project" value="InterPro"/>
</dbReference>
<comment type="caution">
    <text evidence="3">The sequence shown here is derived from an EMBL/GenBank/DDBJ whole genome shotgun (WGS) entry which is preliminary data.</text>
</comment>
<evidence type="ECO:0000259" key="2">
    <source>
        <dbReference type="Pfam" id="PF01624"/>
    </source>
</evidence>
<dbReference type="Proteomes" id="UP000583929">
    <property type="component" value="Unassembled WGS sequence"/>
</dbReference>
<protein>
    <recommendedName>
        <fullName evidence="2">DNA mismatch repair protein MutS-like N-terminal domain-containing protein</fullName>
    </recommendedName>
</protein>
<dbReference type="Pfam" id="PF01624">
    <property type="entry name" value="MutS_I"/>
    <property type="match status" value="1"/>
</dbReference>
<dbReference type="GO" id="GO:0030983">
    <property type="term" value="F:mismatched DNA binding"/>
    <property type="evidence" value="ECO:0007669"/>
    <property type="project" value="InterPro"/>
</dbReference>
<feature type="domain" description="DNA mismatch repair protein MutS-like N-terminal" evidence="2">
    <location>
        <begin position="341"/>
        <end position="384"/>
    </location>
</feature>
<feature type="compositionally biased region" description="Basic residues" evidence="1">
    <location>
        <begin position="9"/>
        <end position="20"/>
    </location>
</feature>
<evidence type="ECO:0000313" key="4">
    <source>
        <dbReference type="Proteomes" id="UP000583929"/>
    </source>
</evidence>
<evidence type="ECO:0000313" key="3">
    <source>
        <dbReference type="EMBL" id="KAF4366070.1"/>
    </source>
</evidence>
<sequence length="393" mass="43634">MAKDTRVAGKAKGKGTKKKTGQSSSDRVIKTRSMDAILGISELEVLEEPEEDEDLDPKHGQTPYDSGFVDRSQRTKDDFSEWLEVANRTARDVELGEKMLTPPVLRSEHLDCWQQATTGTKIFQVVQKLKKLKGIFKVINGEGYNESIFHVALAATAYHIWRVRNDALWNQKIENGSWEDVHNSPDPRIPTTTPDHIDLSFSQKALLISNPVAIAATMGKQKQQVISRFFAPKSNTPIPKSSNPSLPSSSSSSSSFLADPPTPPPKISATVTFSPSKRLRTSPASNSKPLKAPKLSPHTHNPIPQLPTSSLHQKFLDKLLEPTSDINTSSTPSSKSAVKYTPLEQQVVDLKKKHPDVLLMVEVGYKYRFFGEDAEMAARDLGIYAHMDHNFLN</sequence>
<feature type="compositionally biased region" description="Low complexity" evidence="1">
    <location>
        <begin position="237"/>
        <end position="255"/>
    </location>
</feature>
<reference evidence="3 4" key="1">
    <citation type="journal article" date="2020" name="bioRxiv">
        <title>Sequence and annotation of 42 cannabis genomes reveals extensive copy number variation in cannabinoid synthesis and pathogen resistance genes.</title>
        <authorList>
            <person name="Mckernan K.J."/>
            <person name="Helbert Y."/>
            <person name="Kane L.T."/>
            <person name="Ebling H."/>
            <person name="Zhang L."/>
            <person name="Liu B."/>
            <person name="Eaton Z."/>
            <person name="Mclaughlin S."/>
            <person name="Kingan S."/>
            <person name="Baybayan P."/>
            <person name="Concepcion G."/>
            <person name="Jordan M."/>
            <person name="Riva A."/>
            <person name="Barbazuk W."/>
            <person name="Harkins T."/>
        </authorList>
    </citation>
    <scope>NUCLEOTIDE SEQUENCE [LARGE SCALE GENOMIC DNA]</scope>
    <source>
        <strain evidence="4">cv. Jamaican Lion 4</strain>
        <tissue evidence="3">Leaf</tissue>
    </source>
</reference>
<keyword evidence="4" id="KW-1185">Reference proteome</keyword>
<feature type="region of interest" description="Disordered" evidence="1">
    <location>
        <begin position="1"/>
        <end position="70"/>
    </location>
</feature>
<dbReference type="SUPFAM" id="SSF55271">
    <property type="entry name" value="DNA repair protein MutS, domain I"/>
    <property type="match status" value="1"/>
</dbReference>
<feature type="compositionally biased region" description="Acidic residues" evidence="1">
    <location>
        <begin position="44"/>
        <end position="55"/>
    </location>
</feature>
<feature type="region of interest" description="Disordered" evidence="1">
    <location>
        <begin position="232"/>
        <end position="308"/>
    </location>
</feature>
<name>A0A7J6F8J5_CANSA</name>
<dbReference type="Gene3D" id="3.40.1170.10">
    <property type="entry name" value="DNA repair protein MutS, domain I"/>
    <property type="match status" value="1"/>
</dbReference>
<dbReference type="EMBL" id="JAATIQ010000265">
    <property type="protein sequence ID" value="KAF4366070.1"/>
    <property type="molecule type" value="Genomic_DNA"/>
</dbReference>
<proteinExistence type="predicted"/>
<dbReference type="InterPro" id="IPR007695">
    <property type="entry name" value="DNA_mismatch_repair_MutS-lik_N"/>
</dbReference>
<gene>
    <name evidence="3" type="ORF">G4B88_000380</name>
</gene>
<organism evidence="3 4">
    <name type="scientific">Cannabis sativa</name>
    <name type="common">Hemp</name>
    <name type="synonym">Marijuana</name>
    <dbReference type="NCBI Taxonomy" id="3483"/>
    <lineage>
        <taxon>Eukaryota</taxon>
        <taxon>Viridiplantae</taxon>
        <taxon>Streptophyta</taxon>
        <taxon>Embryophyta</taxon>
        <taxon>Tracheophyta</taxon>
        <taxon>Spermatophyta</taxon>
        <taxon>Magnoliopsida</taxon>
        <taxon>eudicotyledons</taxon>
        <taxon>Gunneridae</taxon>
        <taxon>Pentapetalae</taxon>
        <taxon>rosids</taxon>
        <taxon>fabids</taxon>
        <taxon>Rosales</taxon>
        <taxon>Cannabaceae</taxon>
        <taxon>Cannabis</taxon>
    </lineage>
</organism>
<dbReference type="GO" id="GO:0005524">
    <property type="term" value="F:ATP binding"/>
    <property type="evidence" value="ECO:0007669"/>
    <property type="project" value="InterPro"/>
</dbReference>
<evidence type="ECO:0000256" key="1">
    <source>
        <dbReference type="SAM" id="MobiDB-lite"/>
    </source>
</evidence>
<dbReference type="InterPro" id="IPR016151">
    <property type="entry name" value="DNA_mismatch_repair_MutS_N"/>
</dbReference>